<dbReference type="Gene3D" id="3.30.70.580">
    <property type="entry name" value="Pseudouridine synthase I, catalytic domain, N-terminal subdomain"/>
    <property type="match status" value="1"/>
</dbReference>
<dbReference type="InterPro" id="IPR000748">
    <property type="entry name" value="PsdUridine_synth_RsuA/RluB/E/F"/>
</dbReference>
<comment type="similarity">
    <text evidence="1 5">Belongs to the pseudouridine synthase RsuA family.</text>
</comment>
<organism evidence="7 8">
    <name type="scientific">Paenibacillus antibioticophila</name>
    <dbReference type="NCBI Taxonomy" id="1274374"/>
    <lineage>
        <taxon>Bacteria</taxon>
        <taxon>Bacillati</taxon>
        <taxon>Bacillota</taxon>
        <taxon>Bacilli</taxon>
        <taxon>Bacillales</taxon>
        <taxon>Paenibacillaceae</taxon>
        <taxon>Paenibacillus</taxon>
    </lineage>
</organism>
<dbReference type="InterPro" id="IPR006145">
    <property type="entry name" value="PsdUridine_synth_RsuA/RluA"/>
</dbReference>
<keyword evidence="3 5" id="KW-0413">Isomerase</keyword>
<evidence type="ECO:0000256" key="1">
    <source>
        <dbReference type="ARBA" id="ARBA00008348"/>
    </source>
</evidence>
<dbReference type="Gene3D" id="3.10.290.10">
    <property type="entry name" value="RNA-binding S4 domain"/>
    <property type="match status" value="1"/>
</dbReference>
<dbReference type="InterPro" id="IPR020103">
    <property type="entry name" value="PsdUridine_synth_cat_dom_sf"/>
</dbReference>
<dbReference type="SMART" id="SM00363">
    <property type="entry name" value="S4"/>
    <property type="match status" value="1"/>
</dbReference>
<dbReference type="Proteomes" id="UP000681162">
    <property type="component" value="Unassembled WGS sequence"/>
</dbReference>
<reference evidence="7 8" key="1">
    <citation type="submission" date="2021-03" db="EMBL/GenBank/DDBJ databases">
        <title>Antimicrobial resistance genes in bacteria isolated from Japanese honey, and their potential for conferring macrolide and lincosamide resistance in the American foulbrood pathogen Paenibacillus larvae.</title>
        <authorList>
            <person name="Okamoto M."/>
            <person name="Kumagai M."/>
            <person name="Kanamori H."/>
            <person name="Takamatsu D."/>
        </authorList>
    </citation>
    <scope>NUCLEOTIDE SEQUENCE [LARGE SCALE GENOMIC DNA]</scope>
    <source>
        <strain evidence="7 8">J41TS12</strain>
    </source>
</reference>
<comment type="caution">
    <text evidence="7">The sequence shown here is derived from an EMBL/GenBank/DDBJ whole genome shotgun (WGS) entry which is preliminary data.</text>
</comment>
<dbReference type="PROSITE" id="PS50889">
    <property type="entry name" value="S4"/>
    <property type="match status" value="1"/>
</dbReference>
<dbReference type="EC" id="5.4.99.-" evidence="5"/>
<dbReference type="InterPro" id="IPR020094">
    <property type="entry name" value="TruA/RsuA/RluB/E/F_N"/>
</dbReference>
<dbReference type="NCBIfam" id="TIGR00093">
    <property type="entry name" value="pseudouridine synthase"/>
    <property type="match status" value="1"/>
</dbReference>
<dbReference type="GO" id="GO:0003723">
    <property type="term" value="F:RNA binding"/>
    <property type="evidence" value="ECO:0007669"/>
    <property type="project" value="UniProtKB-KW"/>
</dbReference>
<dbReference type="PANTHER" id="PTHR47683:SF4">
    <property type="entry name" value="PSEUDOURIDINE SYNTHASE"/>
    <property type="match status" value="1"/>
</dbReference>
<sequence>MAEGKKTQRIDKMLVHLGYGSRSEIKKWVKQGRITVNGTVIKDSGLQSDPGLDRIEFDGEAVVYREFIYIMLHKPPGVISATEDARERTVLDLLPDELRVFNPFPVGRLDKDTEGLLLLTNDGQLAHELLSPRKHVPKTYFADCAGEIGEKEARQFAAGVELDDGYMTLPAEMRVVSRGTAEDGSPSTRIALTISEGKYHQVKRMLEAVGSRVTYLKRISMGPLELDDALPIGAFRELLAPELESLRSYSASSKSRLFSSGKA</sequence>
<evidence type="ECO:0000256" key="5">
    <source>
        <dbReference type="RuleBase" id="RU003887"/>
    </source>
</evidence>
<dbReference type="CDD" id="cd02553">
    <property type="entry name" value="PseudoU_synth_RsuA"/>
    <property type="match status" value="1"/>
</dbReference>
<dbReference type="Gene3D" id="3.30.70.1560">
    <property type="entry name" value="Alpha-L RNA-binding motif"/>
    <property type="match status" value="1"/>
</dbReference>
<dbReference type="CDD" id="cd00165">
    <property type="entry name" value="S4"/>
    <property type="match status" value="1"/>
</dbReference>
<dbReference type="GO" id="GO:0120159">
    <property type="term" value="F:rRNA pseudouridine synthase activity"/>
    <property type="evidence" value="ECO:0007669"/>
    <property type="project" value="UniProtKB-ARBA"/>
</dbReference>
<evidence type="ECO:0000256" key="4">
    <source>
        <dbReference type="PROSITE-ProRule" id="PRU00182"/>
    </source>
</evidence>
<dbReference type="InterPro" id="IPR002942">
    <property type="entry name" value="S4_RNA-bd"/>
</dbReference>
<dbReference type="InterPro" id="IPR050343">
    <property type="entry name" value="RsuA_PseudoU_synthase"/>
</dbReference>
<dbReference type="GO" id="GO:0000455">
    <property type="term" value="P:enzyme-directed rRNA pseudouridine synthesis"/>
    <property type="evidence" value="ECO:0007669"/>
    <property type="project" value="UniProtKB-ARBA"/>
</dbReference>
<dbReference type="InterPro" id="IPR018496">
    <property type="entry name" value="PsdUridine_synth_RsuA/RluB_CS"/>
</dbReference>
<evidence type="ECO:0000313" key="8">
    <source>
        <dbReference type="Proteomes" id="UP000681162"/>
    </source>
</evidence>
<dbReference type="RefSeq" id="WP_212939457.1">
    <property type="nucleotide sequence ID" value="NZ_BORR01000006.1"/>
</dbReference>
<evidence type="ECO:0000259" key="6">
    <source>
        <dbReference type="SMART" id="SM00363"/>
    </source>
</evidence>
<dbReference type="Pfam" id="PF01479">
    <property type="entry name" value="S4"/>
    <property type="match status" value="1"/>
</dbReference>
<keyword evidence="8" id="KW-1185">Reference proteome</keyword>
<dbReference type="PANTHER" id="PTHR47683">
    <property type="entry name" value="PSEUDOURIDINE SYNTHASE FAMILY PROTEIN-RELATED"/>
    <property type="match status" value="1"/>
</dbReference>
<protein>
    <recommendedName>
        <fullName evidence="5">Pseudouridine synthase</fullName>
        <ecNumber evidence="5">5.4.99.-</ecNumber>
    </recommendedName>
</protein>
<dbReference type="InterPro" id="IPR036986">
    <property type="entry name" value="S4_RNA-bd_sf"/>
</dbReference>
<name>A0A919XVE5_9BACL</name>
<dbReference type="Pfam" id="PF00849">
    <property type="entry name" value="PseudoU_synth_2"/>
    <property type="match status" value="1"/>
</dbReference>
<gene>
    <name evidence="7" type="ORF">J41TS12_20190</name>
</gene>
<dbReference type="AlphaFoldDB" id="A0A919XVE5"/>
<dbReference type="SUPFAM" id="SSF55120">
    <property type="entry name" value="Pseudouridine synthase"/>
    <property type="match status" value="1"/>
</dbReference>
<dbReference type="InterPro" id="IPR042092">
    <property type="entry name" value="PsdUridine_s_RsuA/RluB/E/F_cat"/>
</dbReference>
<dbReference type="FunFam" id="3.30.70.1560:FF:000001">
    <property type="entry name" value="Pseudouridine synthase"/>
    <property type="match status" value="1"/>
</dbReference>
<keyword evidence="2 4" id="KW-0694">RNA-binding</keyword>
<evidence type="ECO:0000313" key="7">
    <source>
        <dbReference type="EMBL" id="GIO37158.1"/>
    </source>
</evidence>
<evidence type="ECO:0000256" key="3">
    <source>
        <dbReference type="ARBA" id="ARBA00023235"/>
    </source>
</evidence>
<dbReference type="SUPFAM" id="SSF55174">
    <property type="entry name" value="Alpha-L RNA-binding motif"/>
    <property type="match status" value="1"/>
</dbReference>
<feature type="domain" description="RNA-binding S4" evidence="6">
    <location>
        <begin position="8"/>
        <end position="66"/>
    </location>
</feature>
<dbReference type="PROSITE" id="PS01149">
    <property type="entry name" value="PSI_RSU"/>
    <property type="match status" value="1"/>
</dbReference>
<proteinExistence type="inferred from homology"/>
<evidence type="ECO:0000256" key="2">
    <source>
        <dbReference type="ARBA" id="ARBA00022884"/>
    </source>
</evidence>
<dbReference type="EMBL" id="BORR01000006">
    <property type="protein sequence ID" value="GIO37158.1"/>
    <property type="molecule type" value="Genomic_DNA"/>
</dbReference>
<dbReference type="GO" id="GO:0005829">
    <property type="term" value="C:cytosol"/>
    <property type="evidence" value="ECO:0007669"/>
    <property type="project" value="UniProtKB-ARBA"/>
</dbReference>
<accession>A0A919XVE5</accession>